<evidence type="ECO:0000313" key="3">
    <source>
        <dbReference type="EMBL" id="KAG6434466.1"/>
    </source>
</evidence>
<dbReference type="Pfam" id="PF13499">
    <property type="entry name" value="EF-hand_7"/>
    <property type="match status" value="1"/>
</dbReference>
<reference evidence="3" key="2">
    <citation type="submission" date="2020-08" db="EMBL/GenBank/DDBJ databases">
        <title>Plant Genome Project.</title>
        <authorList>
            <person name="Zhang R.-G."/>
        </authorList>
    </citation>
    <scope>NUCLEOTIDE SEQUENCE</scope>
    <source>
        <strain evidence="3">Huo1</strain>
        <tissue evidence="3">Leaf</tissue>
    </source>
</reference>
<evidence type="ECO:0000259" key="2">
    <source>
        <dbReference type="PROSITE" id="PS50222"/>
    </source>
</evidence>
<proteinExistence type="predicted"/>
<dbReference type="InterPro" id="IPR011992">
    <property type="entry name" value="EF-hand-dom_pair"/>
</dbReference>
<dbReference type="Gene3D" id="1.10.238.10">
    <property type="entry name" value="EF-hand"/>
    <property type="match status" value="1"/>
</dbReference>
<feature type="compositionally biased region" description="Basic and acidic residues" evidence="1">
    <location>
        <begin position="1"/>
        <end position="57"/>
    </location>
</feature>
<accession>A0A8X8YL71</accession>
<feature type="compositionally biased region" description="Basic and acidic residues" evidence="1">
    <location>
        <begin position="78"/>
        <end position="89"/>
    </location>
</feature>
<feature type="region of interest" description="Disordered" evidence="1">
    <location>
        <begin position="356"/>
        <end position="377"/>
    </location>
</feature>
<feature type="compositionally biased region" description="Basic and acidic residues" evidence="1">
    <location>
        <begin position="356"/>
        <end position="367"/>
    </location>
</feature>
<dbReference type="InterPro" id="IPR002048">
    <property type="entry name" value="EF_hand_dom"/>
</dbReference>
<feature type="compositionally biased region" description="Basic residues" evidence="1">
    <location>
        <begin position="119"/>
        <end position="134"/>
    </location>
</feature>
<dbReference type="EMBL" id="PNBA02000002">
    <property type="protein sequence ID" value="KAG6434466.1"/>
    <property type="molecule type" value="Genomic_DNA"/>
</dbReference>
<gene>
    <name evidence="3" type="ORF">SASPL_106103</name>
</gene>
<organism evidence="3">
    <name type="scientific">Salvia splendens</name>
    <name type="common">Scarlet sage</name>
    <dbReference type="NCBI Taxonomy" id="180675"/>
    <lineage>
        <taxon>Eukaryota</taxon>
        <taxon>Viridiplantae</taxon>
        <taxon>Streptophyta</taxon>
        <taxon>Embryophyta</taxon>
        <taxon>Tracheophyta</taxon>
        <taxon>Spermatophyta</taxon>
        <taxon>Magnoliopsida</taxon>
        <taxon>eudicotyledons</taxon>
        <taxon>Gunneridae</taxon>
        <taxon>Pentapetalae</taxon>
        <taxon>asterids</taxon>
        <taxon>lamiids</taxon>
        <taxon>Lamiales</taxon>
        <taxon>Lamiaceae</taxon>
        <taxon>Nepetoideae</taxon>
        <taxon>Mentheae</taxon>
        <taxon>Salviinae</taxon>
        <taxon>Salvia</taxon>
        <taxon>Salvia subgen. Calosphace</taxon>
        <taxon>core Calosphace</taxon>
    </lineage>
</organism>
<feature type="compositionally biased region" description="Acidic residues" evidence="1">
    <location>
        <begin position="90"/>
        <end position="114"/>
    </location>
</feature>
<dbReference type="SUPFAM" id="SSF47473">
    <property type="entry name" value="EF-hand"/>
    <property type="match status" value="1"/>
</dbReference>
<reference evidence="3" key="1">
    <citation type="submission" date="2018-01" db="EMBL/GenBank/DDBJ databases">
        <authorList>
            <person name="Mao J.F."/>
        </authorList>
    </citation>
    <scope>NUCLEOTIDE SEQUENCE</scope>
    <source>
        <strain evidence="3">Huo1</strain>
        <tissue evidence="3">Leaf</tissue>
    </source>
</reference>
<dbReference type="GO" id="GO:0005509">
    <property type="term" value="F:calcium ion binding"/>
    <property type="evidence" value="ECO:0007669"/>
    <property type="project" value="InterPro"/>
</dbReference>
<sequence>MPESKLSESESEDKASSKEETDNGTANEKDTPLDQEKASEYEKQRLQRIEDNNRRMEALGLRKMAINLMGSAPKTHNKSNDKKGNKKIVDEDEEYNPTQEDEEISCSEDDDDNEFSPSKKTKMKKNSTIPKKRGPNNLDTDFVDDDDALMQVSDLTVVGILNIYAVLQAIALSLQDTETSGAHVLNTVPSENEKRRENLSIQDRSRKKGRKPVSILFVLQITSRVNMNEDEMLIHFFQFDESGRGSFFLRDVQRLAATHDFTWSEKEIADMIYCFGSDGDGKISFEDFRKIVVRCNMLKASEKDATGKLIPLSYHDIHHLCRALFLQIQCFDFHLVFLGSREWIARSASLRRVDPNQAKDDGIHDGDTTGASVTLTP</sequence>
<keyword evidence="4" id="KW-1185">Reference proteome</keyword>
<dbReference type="PROSITE" id="PS50222">
    <property type="entry name" value="EF_HAND_2"/>
    <property type="match status" value="1"/>
</dbReference>
<evidence type="ECO:0000256" key="1">
    <source>
        <dbReference type="SAM" id="MobiDB-lite"/>
    </source>
</evidence>
<evidence type="ECO:0000313" key="4">
    <source>
        <dbReference type="Proteomes" id="UP000298416"/>
    </source>
</evidence>
<protein>
    <recommendedName>
        <fullName evidence="2">EF-hand domain-containing protein</fullName>
    </recommendedName>
</protein>
<dbReference type="Proteomes" id="UP000298416">
    <property type="component" value="Unassembled WGS sequence"/>
</dbReference>
<dbReference type="AlphaFoldDB" id="A0A8X8YL71"/>
<feature type="region of interest" description="Disordered" evidence="1">
    <location>
        <begin position="1"/>
        <end position="138"/>
    </location>
</feature>
<comment type="caution">
    <text evidence="3">The sequence shown here is derived from an EMBL/GenBank/DDBJ whole genome shotgun (WGS) entry which is preliminary data.</text>
</comment>
<name>A0A8X8YL71_SALSN</name>
<feature type="domain" description="EF-hand" evidence="2">
    <location>
        <begin position="263"/>
        <end position="298"/>
    </location>
</feature>